<evidence type="ECO:0000256" key="1">
    <source>
        <dbReference type="ARBA" id="ARBA00023125"/>
    </source>
</evidence>
<gene>
    <name evidence="4" type="ORF">AB5J53_07070</name>
</gene>
<dbReference type="EMBL" id="CP163443">
    <property type="protein sequence ID" value="XDQ51420.1"/>
    <property type="molecule type" value="Genomic_DNA"/>
</dbReference>
<dbReference type="GO" id="GO:0003677">
    <property type="term" value="F:DNA binding"/>
    <property type="evidence" value="ECO:0007669"/>
    <property type="project" value="UniProtKB-KW"/>
</dbReference>
<feature type="compositionally biased region" description="Low complexity" evidence="2">
    <location>
        <begin position="576"/>
        <end position="586"/>
    </location>
</feature>
<dbReference type="Pfam" id="PF07282">
    <property type="entry name" value="Cas12f1-like_TNB"/>
    <property type="match status" value="1"/>
</dbReference>
<feature type="compositionally biased region" description="Polar residues" evidence="2">
    <location>
        <begin position="649"/>
        <end position="658"/>
    </location>
</feature>
<feature type="domain" description="Cas12f1-like TNB" evidence="3">
    <location>
        <begin position="437"/>
        <end position="504"/>
    </location>
</feature>
<protein>
    <submittedName>
        <fullName evidence="4">Zinc ribbon domain-containing protein</fullName>
    </submittedName>
</protein>
<dbReference type="AlphaFoldDB" id="A0AB39R6C7"/>
<feature type="compositionally biased region" description="Basic residues" evidence="2">
    <location>
        <begin position="560"/>
        <end position="575"/>
    </location>
</feature>
<evidence type="ECO:0000259" key="3">
    <source>
        <dbReference type="Pfam" id="PF07282"/>
    </source>
</evidence>
<evidence type="ECO:0000256" key="2">
    <source>
        <dbReference type="SAM" id="MobiDB-lite"/>
    </source>
</evidence>
<proteinExistence type="predicted"/>
<evidence type="ECO:0000313" key="4">
    <source>
        <dbReference type="EMBL" id="XDQ51420.1"/>
    </source>
</evidence>
<sequence length="658" mass="71339">MSRKLPLGEGETARTACARGLLRTGVEERGGEVLSAAVLSERVGWAADLVSGMAAALLAEHWNTGDVDVLARGEDAGGRALPSNAWMALRRLGWAVGPSEGIRVNDRIVRMAQETAGRTLRSAKWRADLTAAVIATWPADPARRTAEEWDAVREAVPGGRSVPSGVIKSRTRQIAAFVKEHGRMPADVFEVEAAPRSARMLLLSACDGQQDTIERHETDPGRALLRLQLPTRPHPRSYADWGWVACPLALPPTIPANVVLHLPTLRIHQGRVRADLAYTHAVPKIQRTGHVVALGVDWGLNTLLSAGAARLHGDGTITALGAGAMFRAAGVLAKQHRLRRQGEHLHTKAGHYERLIGGAEEHYLTGRHAVLADEIRHVSYRRSNLNDALARAAARWAVDQAITAGASVIYVEDLRSMEARGMGRSINTRMSQAVRGRIVDRMRHLAAEAGIAVVTVPARGTSKRCPHCLVPLRHRKAPDRPTTPGWKWAVCGSCGWQGDRDQGAWRRIAARGLTHQTKTVTDRTSGAMTIRTVVDRLEAGAVITAPPPKSSRTDRSKTGPTRHRTTRPAPRRRRAPSPARPSGSAGQRPEGHAHTDRTRLPRAAHRHQGVTTISTPTTSRHRPRGAALGAGFHLHTHATPPRWAEPMPDTTTCIGSLS</sequence>
<accession>A0AB39R6C7</accession>
<keyword evidence="1" id="KW-0238">DNA-binding</keyword>
<feature type="compositionally biased region" description="Polar residues" evidence="2">
    <location>
        <begin position="609"/>
        <end position="618"/>
    </location>
</feature>
<dbReference type="InterPro" id="IPR010095">
    <property type="entry name" value="Cas12f1-like_TNB"/>
</dbReference>
<name>A0AB39R6C7_9ACTN</name>
<organism evidence="4">
    <name type="scientific">Streptomyces sp. R41</name>
    <dbReference type="NCBI Taxonomy" id="3238632"/>
    <lineage>
        <taxon>Bacteria</taxon>
        <taxon>Bacillati</taxon>
        <taxon>Actinomycetota</taxon>
        <taxon>Actinomycetes</taxon>
        <taxon>Kitasatosporales</taxon>
        <taxon>Streptomycetaceae</taxon>
        <taxon>Streptomyces</taxon>
    </lineage>
</organism>
<reference evidence="4" key="1">
    <citation type="submission" date="2024-07" db="EMBL/GenBank/DDBJ databases">
        <authorList>
            <person name="Yu S.T."/>
        </authorList>
    </citation>
    <scope>NUCLEOTIDE SEQUENCE</scope>
    <source>
        <strain evidence="4">R41</strain>
    </source>
</reference>
<feature type="region of interest" description="Disordered" evidence="2">
    <location>
        <begin position="638"/>
        <end position="658"/>
    </location>
</feature>
<feature type="region of interest" description="Disordered" evidence="2">
    <location>
        <begin position="539"/>
        <end position="622"/>
    </location>
</feature>
<dbReference type="RefSeq" id="WP_369244751.1">
    <property type="nucleotide sequence ID" value="NZ_CP163443.1"/>
</dbReference>
<feature type="compositionally biased region" description="Basic and acidic residues" evidence="2">
    <location>
        <begin position="589"/>
        <end position="599"/>
    </location>
</feature>